<dbReference type="EMBL" id="CAJVCH010274588">
    <property type="protein sequence ID" value="CAG7734685.1"/>
    <property type="molecule type" value="Genomic_DNA"/>
</dbReference>
<gene>
    <name evidence="2" type="ORF">AFUS01_LOCUS23062</name>
</gene>
<dbReference type="GO" id="GO:0004190">
    <property type="term" value="F:aspartic-type endopeptidase activity"/>
    <property type="evidence" value="ECO:0007669"/>
    <property type="project" value="InterPro"/>
</dbReference>
<dbReference type="AlphaFoldDB" id="A0A8J2K8A8"/>
<dbReference type="InterPro" id="IPR001995">
    <property type="entry name" value="Peptidase_A2_cat"/>
</dbReference>
<dbReference type="Proteomes" id="UP000708208">
    <property type="component" value="Unassembled WGS sequence"/>
</dbReference>
<evidence type="ECO:0000313" key="2">
    <source>
        <dbReference type="EMBL" id="CAG7734685.1"/>
    </source>
</evidence>
<protein>
    <recommendedName>
        <fullName evidence="1">Peptidase A2 domain-containing protein</fullName>
    </recommendedName>
</protein>
<evidence type="ECO:0000313" key="3">
    <source>
        <dbReference type="Proteomes" id="UP000708208"/>
    </source>
</evidence>
<name>A0A8J2K8A8_9HEXA</name>
<organism evidence="2 3">
    <name type="scientific">Allacma fusca</name>
    <dbReference type="NCBI Taxonomy" id="39272"/>
    <lineage>
        <taxon>Eukaryota</taxon>
        <taxon>Metazoa</taxon>
        <taxon>Ecdysozoa</taxon>
        <taxon>Arthropoda</taxon>
        <taxon>Hexapoda</taxon>
        <taxon>Collembola</taxon>
        <taxon>Symphypleona</taxon>
        <taxon>Sminthuridae</taxon>
        <taxon>Allacma</taxon>
    </lineage>
</organism>
<sequence length="205" mass="22893">MDALMSRRKLLKAKLTRIKKKLDVHGDNPINLHQARIYEEQISEAWAENKELFDEIISTCNEEDDEEHENQFSELADRFDEVKLAIRTGHNSMKCFSKSTCKKCEAKHNTLLHLDQTAAVDKKEAESGSAHTAQTIGGNKRALLATVLVNITDCFGQVQNYRALLDPGADVSFVSERCVQQLGVSRSKSDMHFSGLGANSVGKSR</sequence>
<dbReference type="GO" id="GO:0006508">
    <property type="term" value="P:proteolysis"/>
    <property type="evidence" value="ECO:0007669"/>
    <property type="project" value="InterPro"/>
</dbReference>
<reference evidence="2" key="1">
    <citation type="submission" date="2021-06" db="EMBL/GenBank/DDBJ databases">
        <authorList>
            <person name="Hodson N. C."/>
            <person name="Mongue J. A."/>
            <person name="Jaron S. K."/>
        </authorList>
    </citation>
    <scope>NUCLEOTIDE SEQUENCE</scope>
</reference>
<feature type="domain" description="Peptidase A2" evidence="1">
    <location>
        <begin position="161"/>
        <end position="205"/>
    </location>
</feature>
<dbReference type="PANTHER" id="PTHR47331:SF1">
    <property type="entry name" value="GAG-LIKE PROTEIN"/>
    <property type="match status" value="1"/>
</dbReference>
<dbReference type="PANTHER" id="PTHR47331">
    <property type="entry name" value="PHD-TYPE DOMAIN-CONTAINING PROTEIN"/>
    <property type="match status" value="1"/>
</dbReference>
<accession>A0A8J2K8A8</accession>
<evidence type="ECO:0000259" key="1">
    <source>
        <dbReference type="PROSITE" id="PS50175"/>
    </source>
</evidence>
<dbReference type="OrthoDB" id="10071960at2759"/>
<feature type="non-terminal residue" evidence="2">
    <location>
        <position position="205"/>
    </location>
</feature>
<proteinExistence type="predicted"/>
<comment type="caution">
    <text evidence="2">The sequence shown here is derived from an EMBL/GenBank/DDBJ whole genome shotgun (WGS) entry which is preliminary data.</text>
</comment>
<keyword evidence="3" id="KW-1185">Reference proteome</keyword>
<dbReference type="PROSITE" id="PS50175">
    <property type="entry name" value="ASP_PROT_RETROV"/>
    <property type="match status" value="1"/>
</dbReference>